<name>A0ACC1TJD4_9AGAR</name>
<accession>A0ACC1TJD4</accession>
<comment type="caution">
    <text evidence="1">The sequence shown here is derived from an EMBL/GenBank/DDBJ whole genome shotgun (WGS) entry which is preliminary data.</text>
</comment>
<gene>
    <name evidence="1" type="ORF">F5876DRAFT_82626</name>
</gene>
<evidence type="ECO:0000313" key="2">
    <source>
        <dbReference type="Proteomes" id="UP001163835"/>
    </source>
</evidence>
<dbReference type="EMBL" id="MU795814">
    <property type="protein sequence ID" value="KAJ3804778.1"/>
    <property type="molecule type" value="Genomic_DNA"/>
</dbReference>
<organism evidence="1 2">
    <name type="scientific">Lentinula aff. lateritia</name>
    <dbReference type="NCBI Taxonomy" id="2804960"/>
    <lineage>
        <taxon>Eukaryota</taxon>
        <taxon>Fungi</taxon>
        <taxon>Dikarya</taxon>
        <taxon>Basidiomycota</taxon>
        <taxon>Agaricomycotina</taxon>
        <taxon>Agaricomycetes</taxon>
        <taxon>Agaricomycetidae</taxon>
        <taxon>Agaricales</taxon>
        <taxon>Marasmiineae</taxon>
        <taxon>Omphalotaceae</taxon>
        <taxon>Lentinula</taxon>
    </lineage>
</organism>
<evidence type="ECO:0000313" key="1">
    <source>
        <dbReference type="EMBL" id="KAJ3804778.1"/>
    </source>
</evidence>
<proteinExistence type="predicted"/>
<sequence>MDVDSIGEDLDPYVIAARLRIEEQQASLALANTNAPRLEDNSGSMTPTFSSDLFNAGTAPIMFTTDRGKELLNMRNLSPESVTQAEEFLRCPDTAENMFWLYSNVLQNQDMLRIMFKDSALKYKPTEDVKKTAIDYANLFLCSPTVFAYKHDSLPQKIVDAMREMKIPDLPPAHETGRCKVISAECGGALIHGRHAIKEKISASIGPKTDIAILVRQIIQGTKSRPTLALYIRIAFLRRVFIDTEDAKLKQEREAAEKASESTGVTLDNFWGIVDKKLESYRTQVPDTAIRFEVYKGIYDDDVKLFPRDSSLGADLVVHEKDVEPWILSIQARSQYLPS</sequence>
<reference evidence="1" key="1">
    <citation type="submission" date="2022-09" db="EMBL/GenBank/DDBJ databases">
        <title>A Global Phylogenomic Analysis of the Shiitake Genus Lentinula.</title>
        <authorList>
            <consortium name="DOE Joint Genome Institute"/>
            <person name="Sierra-Patev S."/>
            <person name="Min B."/>
            <person name="Naranjo-Ortiz M."/>
            <person name="Looney B."/>
            <person name="Konkel Z."/>
            <person name="Slot J.C."/>
            <person name="Sakamoto Y."/>
            <person name="Steenwyk J.L."/>
            <person name="Rokas A."/>
            <person name="Carro J."/>
            <person name="Camarero S."/>
            <person name="Ferreira P."/>
            <person name="Molpeceres G."/>
            <person name="Ruiz-Duenas F.J."/>
            <person name="Serrano A."/>
            <person name="Henrissat B."/>
            <person name="Drula E."/>
            <person name="Hughes K.W."/>
            <person name="Mata J.L."/>
            <person name="Ishikawa N.K."/>
            <person name="Vargas-Isla R."/>
            <person name="Ushijima S."/>
            <person name="Smith C.A."/>
            <person name="Ahrendt S."/>
            <person name="Andreopoulos W."/>
            <person name="He G."/>
            <person name="Labutti K."/>
            <person name="Lipzen A."/>
            <person name="Ng V."/>
            <person name="Riley R."/>
            <person name="Sandor L."/>
            <person name="Barry K."/>
            <person name="Martinez A.T."/>
            <person name="Xiao Y."/>
            <person name="Gibbons J.G."/>
            <person name="Terashima K."/>
            <person name="Grigoriev I.V."/>
            <person name="Hibbett D.S."/>
        </authorList>
    </citation>
    <scope>NUCLEOTIDE SEQUENCE</scope>
    <source>
        <strain evidence="1">TMI1499</strain>
    </source>
</reference>
<protein>
    <submittedName>
        <fullName evidence="1">Uncharacterized protein</fullName>
    </submittedName>
</protein>
<keyword evidence="2" id="KW-1185">Reference proteome</keyword>
<dbReference type="Proteomes" id="UP001163835">
    <property type="component" value="Unassembled WGS sequence"/>
</dbReference>